<dbReference type="SUPFAM" id="SSF48371">
    <property type="entry name" value="ARM repeat"/>
    <property type="match status" value="1"/>
</dbReference>
<feature type="compositionally biased region" description="Low complexity" evidence="1">
    <location>
        <begin position="515"/>
        <end position="552"/>
    </location>
</feature>
<comment type="caution">
    <text evidence="3">The sequence shown here is derived from an EMBL/GenBank/DDBJ whole genome shotgun (WGS) entry which is preliminary data.</text>
</comment>
<dbReference type="RefSeq" id="XP_024349000.1">
    <property type="nucleotide sequence ID" value="XM_024496621.1"/>
</dbReference>
<feature type="region of interest" description="Disordered" evidence="1">
    <location>
        <begin position="487"/>
        <end position="573"/>
    </location>
</feature>
<dbReference type="GO" id="GO:0031175">
    <property type="term" value="P:neuron projection development"/>
    <property type="evidence" value="ECO:0007669"/>
    <property type="project" value="TreeGrafter"/>
</dbReference>
<dbReference type="KEGG" id="egl:EGR_07372"/>
<evidence type="ECO:0000256" key="1">
    <source>
        <dbReference type="SAM" id="MobiDB-lite"/>
    </source>
</evidence>
<dbReference type="GO" id="GO:0005938">
    <property type="term" value="C:cell cortex"/>
    <property type="evidence" value="ECO:0007669"/>
    <property type="project" value="TreeGrafter"/>
</dbReference>
<evidence type="ECO:0000313" key="3">
    <source>
        <dbReference type="EMBL" id="EUB57804.1"/>
    </source>
</evidence>
<dbReference type="InterPro" id="IPR025614">
    <property type="entry name" value="Cell_morpho_N"/>
</dbReference>
<dbReference type="OrthoDB" id="6287725at2759"/>
<dbReference type="InterPro" id="IPR016024">
    <property type="entry name" value="ARM-type_fold"/>
</dbReference>
<dbReference type="PANTHER" id="PTHR12295:SF30">
    <property type="entry name" value="PROTEIN FURRY"/>
    <property type="match status" value="1"/>
</dbReference>
<evidence type="ECO:0000259" key="2">
    <source>
        <dbReference type="Pfam" id="PF14222"/>
    </source>
</evidence>
<accession>W6UWE5</accession>
<name>W6UWE5_ECHGR</name>
<dbReference type="PANTHER" id="PTHR12295">
    <property type="entry name" value="FURRY-RELATED"/>
    <property type="match status" value="1"/>
</dbReference>
<dbReference type="InterPro" id="IPR039867">
    <property type="entry name" value="Furry/Tao3/Mor2"/>
</dbReference>
<protein>
    <recommendedName>
        <fullName evidence="2">Cell morphogenesis protein N-terminal domain-containing protein</fullName>
    </recommendedName>
</protein>
<dbReference type="GO" id="GO:0000902">
    <property type="term" value="P:cell morphogenesis"/>
    <property type="evidence" value="ECO:0007669"/>
    <property type="project" value="InterPro"/>
</dbReference>
<sequence>MYVSRVYVVRIKCEKHADTQNKLLSIVNGLFPKGSKSVLPKNVSSTVFVKIIHFIAQEKLDFAMTEIIFDLLGVNRLQKLVLTPERMNIGLRAFLLIAHGLQQKDGEPPMPQNQPLAGCGGGGAYSSVHPRGSGNVRRSFHGTTLDDALCERLGIRPYLVPVRKAFEAILRLLEPQVCRSMMPPKQGAPIKDDDAAPNDRKPKIDLLKTCVNCIPRLLPYEMSRTELIELLARVSLNVDEEIRMMAQQTMVNLIIESPAYRQRTIQAFIQFIQKYVPDTAPHQLDSCLKTLHTLLVNWKIALQRRGQGLTPKAGYALTIVINFITQDAAVTTSLSEKSALVEAEGFALVMLCQCRPLARRLAVHILRESRAVLRLINQVAAAAAQQHQEQGHEDSIQNISSSASVAAASNTSVIDILDSLAPTILERILPLLPPNERHDLTILSTVDFKSLAERATPVWLCGPRQPSTWNHKPVLCTTSVTTSTTPSYVQRFSSGGLGSAKTSTDTESHGLNGLSSSSTCSSCDISIPSDQSPGTKASRSATAATTSAGKSSLETSPSRDGRRSQMVPPPPLTVTGSAALRPSAFCQCLLSPYLLQPQMEYIQLTDVWATALSVSLSTSSALSLHPAMLYTWNTVFQRLAQVFSLIDPK</sequence>
<organism evidence="3 4">
    <name type="scientific">Echinococcus granulosus</name>
    <name type="common">Hydatid tapeworm</name>
    <dbReference type="NCBI Taxonomy" id="6210"/>
    <lineage>
        <taxon>Eukaryota</taxon>
        <taxon>Metazoa</taxon>
        <taxon>Spiralia</taxon>
        <taxon>Lophotrochozoa</taxon>
        <taxon>Platyhelminthes</taxon>
        <taxon>Cestoda</taxon>
        <taxon>Eucestoda</taxon>
        <taxon>Cyclophyllidea</taxon>
        <taxon>Taeniidae</taxon>
        <taxon>Echinococcus</taxon>
        <taxon>Echinococcus granulosus group</taxon>
    </lineage>
</organism>
<dbReference type="Proteomes" id="UP000019149">
    <property type="component" value="Unassembled WGS sequence"/>
</dbReference>
<gene>
    <name evidence="3" type="ORF">EGR_07372</name>
</gene>
<dbReference type="Pfam" id="PF14222">
    <property type="entry name" value="MOR2-PAG1_N"/>
    <property type="match status" value="1"/>
</dbReference>
<dbReference type="GeneID" id="36343087"/>
<dbReference type="CTD" id="36343087"/>
<keyword evidence="4" id="KW-1185">Reference proteome</keyword>
<proteinExistence type="predicted"/>
<dbReference type="GO" id="GO:0030427">
    <property type="term" value="C:site of polarized growth"/>
    <property type="evidence" value="ECO:0007669"/>
    <property type="project" value="TreeGrafter"/>
</dbReference>
<evidence type="ECO:0000313" key="4">
    <source>
        <dbReference type="Proteomes" id="UP000019149"/>
    </source>
</evidence>
<dbReference type="EMBL" id="APAU02000075">
    <property type="protein sequence ID" value="EUB57804.1"/>
    <property type="molecule type" value="Genomic_DNA"/>
</dbReference>
<dbReference type="AlphaFoldDB" id="W6UWE5"/>
<dbReference type="STRING" id="6210.W6UWE5"/>
<reference evidence="3 4" key="1">
    <citation type="journal article" date="2013" name="Nat. Genet.">
        <title>The genome of the hydatid tapeworm Echinococcus granulosus.</title>
        <authorList>
            <person name="Zheng H."/>
            <person name="Zhang W."/>
            <person name="Zhang L."/>
            <person name="Zhang Z."/>
            <person name="Li J."/>
            <person name="Lu G."/>
            <person name="Zhu Y."/>
            <person name="Wang Y."/>
            <person name="Huang Y."/>
            <person name="Liu J."/>
            <person name="Kang H."/>
            <person name="Chen J."/>
            <person name="Wang L."/>
            <person name="Chen A."/>
            <person name="Yu S."/>
            <person name="Gao Z."/>
            <person name="Jin L."/>
            <person name="Gu W."/>
            <person name="Wang Z."/>
            <person name="Zhao L."/>
            <person name="Shi B."/>
            <person name="Wen H."/>
            <person name="Lin R."/>
            <person name="Jones M.K."/>
            <person name="Brejova B."/>
            <person name="Vinar T."/>
            <person name="Zhao G."/>
            <person name="McManus D.P."/>
            <person name="Chen Z."/>
            <person name="Zhou Y."/>
            <person name="Wang S."/>
        </authorList>
    </citation>
    <scope>NUCLEOTIDE SEQUENCE [LARGE SCALE GENOMIC DNA]</scope>
</reference>
<feature type="domain" description="Cell morphogenesis protein N-terminal" evidence="2">
    <location>
        <begin position="4"/>
        <end position="298"/>
    </location>
</feature>